<protein>
    <submittedName>
        <fullName evidence="1">Uncharacterized protein</fullName>
    </submittedName>
</protein>
<dbReference type="AlphaFoldDB" id="A0A1D9N9G5"/>
<name>A0A1D9N9G5_KLEPN</name>
<gene>
    <name evidence="1" type="ORF">A7K74_64</name>
</gene>
<geneLocation type="plasmid" evidence="1">
    <name>pF77</name>
</geneLocation>
<evidence type="ECO:0000313" key="1">
    <source>
        <dbReference type="EMBL" id="AOZ86980.1"/>
    </source>
</evidence>
<sequence length="127" mass="14019">MRELLCAVGVVPTRVYPKSGRISALGAVRAAYERVLRTSSEKTDSDEDVVTTFIIKSDSVPALWAGAGPLFSYEGGALWFRFCAGPGFFWRLFLCVVTKVAPVGARRLRWEVHICLSTGQAVNRFSF</sequence>
<accession>A0A1D9N9G5</accession>
<dbReference type="EMBL" id="CP016402">
    <property type="protein sequence ID" value="AOZ86980.1"/>
    <property type="molecule type" value="Genomic_DNA"/>
</dbReference>
<proteinExistence type="predicted"/>
<organism evidence="1">
    <name type="scientific">Klebsiella pneumoniae subsp. pneumoniae</name>
    <dbReference type="NCBI Taxonomy" id="72407"/>
    <lineage>
        <taxon>Bacteria</taxon>
        <taxon>Pseudomonadati</taxon>
        <taxon>Pseudomonadota</taxon>
        <taxon>Gammaproteobacteria</taxon>
        <taxon>Enterobacterales</taxon>
        <taxon>Enterobacteriaceae</taxon>
        <taxon>Klebsiella/Raoultella group</taxon>
        <taxon>Klebsiella</taxon>
        <taxon>Klebsiella pneumoniae complex</taxon>
    </lineage>
</organism>
<reference evidence="1" key="1">
    <citation type="submission" date="2016-07" db="EMBL/GenBank/DDBJ databases">
        <authorList>
            <person name="Zhai Y."/>
            <person name="He Z."/>
            <person name="Kang Y."/>
            <person name="Yu H."/>
            <person name="Wang J."/>
            <person name="Du P."/>
            <person name="Zhang Z."/>
            <person name="Chen Y."/>
            <person name="Hu S."/>
            <person name="Gao Z."/>
        </authorList>
    </citation>
    <scope>NUCLEOTIDE SEQUENCE [LARGE SCALE GENOMIC DNA]</scope>
    <source>
        <strain evidence="1">F77</strain>
        <plasmid evidence="1">pF77</plasmid>
    </source>
</reference>
<keyword evidence="1" id="KW-0614">Plasmid</keyword>